<evidence type="ECO:0000256" key="2">
    <source>
        <dbReference type="SAM" id="SignalP"/>
    </source>
</evidence>
<feature type="chain" id="PRO_5015885656" evidence="2">
    <location>
        <begin position="25"/>
        <end position="148"/>
    </location>
</feature>
<protein>
    <submittedName>
        <fullName evidence="3">Uncharacterized protein</fullName>
    </submittedName>
</protein>
<keyword evidence="2" id="KW-0732">Signal</keyword>
<dbReference type="RefSeq" id="WP_110378684.1">
    <property type="nucleotide sequence ID" value="NZ_JAHBRY010000001.1"/>
</dbReference>
<dbReference type="EMBL" id="QJJK01000033">
    <property type="protein sequence ID" value="PXW50061.1"/>
    <property type="molecule type" value="Genomic_DNA"/>
</dbReference>
<accession>A0A2V3TSF5</accession>
<evidence type="ECO:0000313" key="4">
    <source>
        <dbReference type="Proteomes" id="UP000248021"/>
    </source>
</evidence>
<sequence length="148" mass="15323">MLKLCVFNAALVTALVIGFSPGQAAPLTPSPSEKVGSDSETAEQKAFHAKADAALKALDEKTERRNQAARRAMMGICTGCLGRSAATTDTARRTQETDEVDPFAGTVDAAAADEPTQPAAPSARPQTARGVAAAPIAPPLQILPDRAR</sequence>
<feature type="compositionally biased region" description="Low complexity" evidence="1">
    <location>
        <begin position="111"/>
        <end position="121"/>
    </location>
</feature>
<evidence type="ECO:0000313" key="3">
    <source>
        <dbReference type="EMBL" id="PXW50061.1"/>
    </source>
</evidence>
<feature type="region of interest" description="Disordered" evidence="1">
    <location>
        <begin position="111"/>
        <end position="148"/>
    </location>
</feature>
<keyword evidence="4" id="KW-1185">Reference proteome</keyword>
<reference evidence="3 4" key="1">
    <citation type="submission" date="2018-05" db="EMBL/GenBank/DDBJ databases">
        <title>Genomic Encyclopedia of Type Strains, Phase IV (KMG-IV): sequencing the most valuable type-strain genomes for metagenomic binning, comparative biology and taxonomic classification.</title>
        <authorList>
            <person name="Goeker M."/>
        </authorList>
    </citation>
    <scope>NUCLEOTIDE SEQUENCE [LARGE SCALE GENOMIC DNA]</scope>
    <source>
        <strain evidence="3 4">DSM 6462</strain>
    </source>
</reference>
<evidence type="ECO:0000256" key="1">
    <source>
        <dbReference type="SAM" id="MobiDB-lite"/>
    </source>
</evidence>
<feature type="compositionally biased region" description="Low complexity" evidence="1">
    <location>
        <begin position="132"/>
        <end position="148"/>
    </location>
</feature>
<feature type="region of interest" description="Disordered" evidence="1">
    <location>
        <begin position="22"/>
        <end position="43"/>
    </location>
</feature>
<name>A0A2V3TSF5_9HYPH</name>
<dbReference type="Proteomes" id="UP000248021">
    <property type="component" value="Unassembled WGS sequence"/>
</dbReference>
<dbReference type="AlphaFoldDB" id="A0A2V3TSF5"/>
<proteinExistence type="predicted"/>
<feature type="signal peptide" evidence="2">
    <location>
        <begin position="1"/>
        <end position="24"/>
    </location>
</feature>
<organism evidence="3 4">
    <name type="scientific">Chelatococcus asaccharovorans</name>
    <dbReference type="NCBI Taxonomy" id="28210"/>
    <lineage>
        <taxon>Bacteria</taxon>
        <taxon>Pseudomonadati</taxon>
        <taxon>Pseudomonadota</taxon>
        <taxon>Alphaproteobacteria</taxon>
        <taxon>Hyphomicrobiales</taxon>
        <taxon>Chelatococcaceae</taxon>
        <taxon>Chelatococcus</taxon>
    </lineage>
</organism>
<gene>
    <name evidence="3" type="ORF">C7450_1334</name>
</gene>
<comment type="caution">
    <text evidence="3">The sequence shown here is derived from an EMBL/GenBank/DDBJ whole genome shotgun (WGS) entry which is preliminary data.</text>
</comment>